<sequence length="297" mass="32041">MKVRSKESVRHSVNGYVMVLVGLGMLIGGIALQVWMAARGSATVFSVLSLLLLMVLGVLTLAGLYSLQPNQAAALQLFGSYCGTDRHAGLRWANPFFTKRKISLRARNLALDVIKVNDKRGNPVEIGAAIVWRVSDTAQALFDIDDYERYVHTQSETVLRHLASLYGYDDADDTHLDEPTLRGGGAVIAGVLRKELAAGLAEAGLVVDDAKLTHLAYATEIAGAMLRRQQAEAVLAARRKIVAGAVSMVEMALHSLSEKQLVELDDERKAAMVSNLLVVLCAEKDVTPVVNSGTLYG</sequence>
<dbReference type="Pfam" id="PF01145">
    <property type="entry name" value="Band_7"/>
    <property type="match status" value="1"/>
</dbReference>
<comment type="subcellular location">
    <subcellularLocation>
        <location evidence="1">Membrane</location>
        <topology evidence="1">Single-pass membrane protein</topology>
    </subcellularLocation>
</comment>
<dbReference type="SMART" id="SM00244">
    <property type="entry name" value="PHB"/>
    <property type="match status" value="1"/>
</dbReference>
<keyword evidence="2" id="KW-1133">Transmembrane helix</keyword>
<feature type="domain" description="Band 7" evidence="3">
    <location>
        <begin position="62"/>
        <end position="233"/>
    </location>
</feature>
<evidence type="ECO:0000256" key="1">
    <source>
        <dbReference type="ARBA" id="ARBA00004167"/>
    </source>
</evidence>
<evidence type="ECO:0000256" key="2">
    <source>
        <dbReference type="SAM" id="Phobius"/>
    </source>
</evidence>
<name>A0ABT7DYZ0_9NEIS</name>
<gene>
    <name evidence="4" type="ORF">PZA18_07450</name>
</gene>
<comment type="caution">
    <text evidence="4">The sequence shown here is derived from an EMBL/GenBank/DDBJ whole genome shotgun (WGS) entry which is preliminary data.</text>
</comment>
<evidence type="ECO:0000313" key="4">
    <source>
        <dbReference type="EMBL" id="MDK2123882.1"/>
    </source>
</evidence>
<reference evidence="4" key="1">
    <citation type="submission" date="2023-03" db="EMBL/GenBank/DDBJ databases">
        <title>Chitinimonas shenzhenensis gen. nov., sp. nov., a novel member of family Burkholderiaceae isolated from activated sludge collected in Shen Zhen, China.</title>
        <authorList>
            <person name="Wang X."/>
        </authorList>
    </citation>
    <scope>NUCLEOTIDE SEQUENCE</scope>
    <source>
        <strain evidence="4">DQS-5</strain>
    </source>
</reference>
<keyword evidence="2" id="KW-0812">Transmembrane</keyword>
<dbReference type="RefSeq" id="WP_284100186.1">
    <property type="nucleotide sequence ID" value="NZ_JARRAF010000006.1"/>
</dbReference>
<organism evidence="4 5">
    <name type="scientific">Parachitinimonas caeni</name>
    <dbReference type="NCBI Taxonomy" id="3031301"/>
    <lineage>
        <taxon>Bacteria</taxon>
        <taxon>Pseudomonadati</taxon>
        <taxon>Pseudomonadota</taxon>
        <taxon>Betaproteobacteria</taxon>
        <taxon>Neisseriales</taxon>
        <taxon>Chitinibacteraceae</taxon>
        <taxon>Parachitinimonas</taxon>
    </lineage>
</organism>
<protein>
    <submittedName>
        <fullName evidence="4">SPFH domain-containing protein</fullName>
    </submittedName>
</protein>
<feature type="transmembrane region" description="Helical" evidence="2">
    <location>
        <begin position="44"/>
        <end position="67"/>
    </location>
</feature>
<keyword evidence="2" id="KW-0472">Membrane</keyword>
<feature type="transmembrane region" description="Helical" evidence="2">
    <location>
        <begin position="12"/>
        <end position="38"/>
    </location>
</feature>
<dbReference type="PANTHER" id="PTHR43446:SF1">
    <property type="entry name" value="BAND 7 DOMAIN-CONTAINING PROTEIN"/>
    <property type="match status" value="1"/>
</dbReference>
<dbReference type="Gene3D" id="3.30.479.30">
    <property type="entry name" value="Band 7 domain"/>
    <property type="match status" value="1"/>
</dbReference>
<evidence type="ECO:0000313" key="5">
    <source>
        <dbReference type="Proteomes" id="UP001172778"/>
    </source>
</evidence>
<dbReference type="Proteomes" id="UP001172778">
    <property type="component" value="Unassembled WGS sequence"/>
</dbReference>
<accession>A0ABT7DYZ0</accession>
<dbReference type="CDD" id="cd03402">
    <property type="entry name" value="SPFH_like_u2"/>
    <property type="match status" value="1"/>
</dbReference>
<dbReference type="PANTHER" id="PTHR43446">
    <property type="entry name" value="MEMBRANE PROTEIN-RELATED"/>
    <property type="match status" value="1"/>
</dbReference>
<dbReference type="EMBL" id="JARRAF010000006">
    <property type="protein sequence ID" value="MDK2123882.1"/>
    <property type="molecule type" value="Genomic_DNA"/>
</dbReference>
<dbReference type="InterPro" id="IPR001107">
    <property type="entry name" value="Band_7"/>
</dbReference>
<evidence type="ECO:0000259" key="3">
    <source>
        <dbReference type="SMART" id="SM00244"/>
    </source>
</evidence>
<proteinExistence type="predicted"/>
<keyword evidence="5" id="KW-1185">Reference proteome</keyword>
<dbReference type="InterPro" id="IPR036013">
    <property type="entry name" value="Band_7/SPFH_dom_sf"/>
</dbReference>
<dbReference type="SUPFAM" id="SSF117892">
    <property type="entry name" value="Band 7/SPFH domain"/>
    <property type="match status" value="1"/>
</dbReference>